<reference evidence="7" key="1">
    <citation type="submission" date="2021-03" db="EMBL/GenBank/DDBJ databases">
        <authorList>
            <person name="Wang G."/>
        </authorList>
    </citation>
    <scope>NUCLEOTIDE SEQUENCE</scope>
    <source>
        <strain evidence="7">KCTC 12899</strain>
    </source>
</reference>
<dbReference type="GO" id="GO:0006412">
    <property type="term" value="P:translation"/>
    <property type="evidence" value="ECO:0007669"/>
    <property type="project" value="UniProtKB-UniRule"/>
</dbReference>
<dbReference type="Pfam" id="PF00471">
    <property type="entry name" value="Ribosomal_L33"/>
    <property type="match status" value="1"/>
</dbReference>
<dbReference type="InterPro" id="IPR001705">
    <property type="entry name" value="Ribosomal_bL33"/>
</dbReference>
<dbReference type="GO" id="GO:1990904">
    <property type="term" value="C:ribonucleoprotein complex"/>
    <property type="evidence" value="ECO:0007669"/>
    <property type="project" value="UniProtKB-KW"/>
</dbReference>
<evidence type="ECO:0000313" key="8">
    <source>
        <dbReference type="Proteomes" id="UP000664417"/>
    </source>
</evidence>
<dbReference type="InterPro" id="IPR038584">
    <property type="entry name" value="Ribosomal_bL33_sf"/>
</dbReference>
<evidence type="ECO:0000256" key="6">
    <source>
        <dbReference type="SAM" id="MobiDB-lite"/>
    </source>
</evidence>
<dbReference type="GO" id="GO:0005737">
    <property type="term" value="C:cytoplasm"/>
    <property type="evidence" value="ECO:0007669"/>
    <property type="project" value="UniProtKB-ARBA"/>
</dbReference>
<evidence type="ECO:0000256" key="3">
    <source>
        <dbReference type="ARBA" id="ARBA00023274"/>
    </source>
</evidence>
<dbReference type="PANTHER" id="PTHR43168">
    <property type="entry name" value="50S RIBOSOMAL PROTEIN L33, CHLOROPLASTIC"/>
    <property type="match status" value="1"/>
</dbReference>
<keyword evidence="3 5" id="KW-0687">Ribonucleoprotein</keyword>
<dbReference type="Proteomes" id="UP000664417">
    <property type="component" value="Unassembled WGS sequence"/>
</dbReference>
<proteinExistence type="inferred from homology"/>
<name>A0A8J7Q673_9BACT</name>
<dbReference type="Gene3D" id="2.20.28.120">
    <property type="entry name" value="Ribosomal protein L33"/>
    <property type="match status" value="1"/>
</dbReference>
<dbReference type="EMBL" id="JAFREP010000007">
    <property type="protein sequence ID" value="MBO1318796.1"/>
    <property type="molecule type" value="Genomic_DNA"/>
</dbReference>
<evidence type="ECO:0000256" key="2">
    <source>
        <dbReference type="ARBA" id="ARBA00022980"/>
    </source>
</evidence>
<evidence type="ECO:0000256" key="1">
    <source>
        <dbReference type="ARBA" id="ARBA00007596"/>
    </source>
</evidence>
<evidence type="ECO:0000256" key="5">
    <source>
        <dbReference type="HAMAP-Rule" id="MF_00294"/>
    </source>
</evidence>
<dbReference type="AlphaFoldDB" id="A0A8J7Q673"/>
<dbReference type="InterPro" id="IPR011332">
    <property type="entry name" value="Ribosomal_zn-bd"/>
</dbReference>
<comment type="caution">
    <text evidence="7">The sequence shown here is derived from an EMBL/GenBank/DDBJ whole genome shotgun (WGS) entry which is preliminary data.</text>
</comment>
<dbReference type="SUPFAM" id="SSF57829">
    <property type="entry name" value="Zn-binding ribosomal proteins"/>
    <property type="match status" value="1"/>
</dbReference>
<sequence length="61" mass="7165">MAKAKKGNRINILVECTEARKEGKPPSRYSTSKSRRNTPSRLEIKKYNPFLKRHTVHKEVR</sequence>
<dbReference type="RefSeq" id="WP_207858546.1">
    <property type="nucleotide sequence ID" value="NZ_JAFREP010000007.1"/>
</dbReference>
<evidence type="ECO:0000256" key="4">
    <source>
        <dbReference type="ARBA" id="ARBA00035176"/>
    </source>
</evidence>
<accession>A0A8J7Q673</accession>
<keyword evidence="2 5" id="KW-0689">Ribosomal protein</keyword>
<gene>
    <name evidence="5 7" type="primary">rpmG</name>
    <name evidence="7" type="ORF">J3U88_10010</name>
</gene>
<dbReference type="PANTHER" id="PTHR43168:SF2">
    <property type="entry name" value="LARGE RIBOSOMAL SUBUNIT PROTEIN BL33C"/>
    <property type="match status" value="1"/>
</dbReference>
<organism evidence="7 8">
    <name type="scientific">Acanthopleuribacter pedis</name>
    <dbReference type="NCBI Taxonomy" id="442870"/>
    <lineage>
        <taxon>Bacteria</taxon>
        <taxon>Pseudomonadati</taxon>
        <taxon>Acidobacteriota</taxon>
        <taxon>Holophagae</taxon>
        <taxon>Acanthopleuribacterales</taxon>
        <taxon>Acanthopleuribacteraceae</taxon>
        <taxon>Acanthopleuribacter</taxon>
    </lineage>
</organism>
<dbReference type="HAMAP" id="MF_00294">
    <property type="entry name" value="Ribosomal_bL33"/>
    <property type="match status" value="1"/>
</dbReference>
<dbReference type="NCBIfam" id="TIGR01023">
    <property type="entry name" value="rpmG_bact"/>
    <property type="match status" value="1"/>
</dbReference>
<protein>
    <recommendedName>
        <fullName evidence="4 5">Large ribosomal subunit protein bL33</fullName>
    </recommendedName>
</protein>
<dbReference type="GO" id="GO:0003735">
    <property type="term" value="F:structural constituent of ribosome"/>
    <property type="evidence" value="ECO:0007669"/>
    <property type="project" value="InterPro"/>
</dbReference>
<evidence type="ECO:0000313" key="7">
    <source>
        <dbReference type="EMBL" id="MBO1318796.1"/>
    </source>
</evidence>
<dbReference type="NCBIfam" id="NF001860">
    <property type="entry name" value="PRK00595.1"/>
    <property type="match status" value="1"/>
</dbReference>
<feature type="region of interest" description="Disordered" evidence="6">
    <location>
        <begin position="18"/>
        <end position="39"/>
    </location>
</feature>
<dbReference type="NCBIfam" id="NF001764">
    <property type="entry name" value="PRK00504.1"/>
    <property type="match status" value="1"/>
</dbReference>
<keyword evidence="8" id="KW-1185">Reference proteome</keyword>
<comment type="similarity">
    <text evidence="1 5">Belongs to the bacterial ribosomal protein bL33 family.</text>
</comment>
<dbReference type="GO" id="GO:0005840">
    <property type="term" value="C:ribosome"/>
    <property type="evidence" value="ECO:0007669"/>
    <property type="project" value="UniProtKB-KW"/>
</dbReference>